<name>A0A4U5LX24_STECR</name>
<reference evidence="2 3" key="1">
    <citation type="journal article" date="2015" name="Genome Biol.">
        <title>Comparative genomics of Steinernema reveals deeply conserved gene regulatory networks.</title>
        <authorList>
            <person name="Dillman A.R."/>
            <person name="Macchietto M."/>
            <person name="Porter C.F."/>
            <person name="Rogers A."/>
            <person name="Williams B."/>
            <person name="Antoshechkin I."/>
            <person name="Lee M.M."/>
            <person name="Goodwin Z."/>
            <person name="Lu X."/>
            <person name="Lewis E.E."/>
            <person name="Goodrich-Blair H."/>
            <person name="Stock S.P."/>
            <person name="Adams B.J."/>
            <person name="Sternberg P.W."/>
            <person name="Mortazavi A."/>
        </authorList>
    </citation>
    <scope>NUCLEOTIDE SEQUENCE [LARGE SCALE GENOMIC DNA]</scope>
    <source>
        <strain evidence="2 3">ALL</strain>
    </source>
</reference>
<proteinExistence type="predicted"/>
<dbReference type="EMBL" id="AZBU02000011">
    <property type="protein sequence ID" value="TKR60774.1"/>
    <property type="molecule type" value="Genomic_DNA"/>
</dbReference>
<evidence type="ECO:0000313" key="2">
    <source>
        <dbReference type="EMBL" id="TKR60774.1"/>
    </source>
</evidence>
<evidence type="ECO:0000313" key="3">
    <source>
        <dbReference type="Proteomes" id="UP000298663"/>
    </source>
</evidence>
<dbReference type="GO" id="GO:0005525">
    <property type="term" value="F:GTP binding"/>
    <property type="evidence" value="ECO:0007669"/>
    <property type="project" value="InterPro"/>
</dbReference>
<dbReference type="SUPFAM" id="SSF52540">
    <property type="entry name" value="P-loop containing nucleoside triphosphate hydrolases"/>
    <property type="match status" value="1"/>
</dbReference>
<feature type="compositionally biased region" description="Polar residues" evidence="1">
    <location>
        <begin position="56"/>
        <end position="69"/>
    </location>
</feature>
<dbReference type="Pfam" id="PF00071">
    <property type="entry name" value="Ras"/>
    <property type="match status" value="1"/>
</dbReference>
<sequence>MAKTTVAEGHPRRRPAVGGDSASRRLRHHEPRVLQQCEAVAPANRRTRRRGRQKVASRQQVRPQQQARSGAQRAKEYADQLGIPFLEASAKSSTNVEQAFLTMAGEIKNRMGPLQQAGAPSSVGIGPDHHDQAPAVVHLEPIPVPAEKQPNCHQ</sequence>
<keyword evidence="3" id="KW-1185">Reference proteome</keyword>
<dbReference type="Gene3D" id="3.40.50.300">
    <property type="entry name" value="P-loop containing nucleotide triphosphate hydrolases"/>
    <property type="match status" value="1"/>
</dbReference>
<feature type="compositionally biased region" description="Basic residues" evidence="1">
    <location>
        <begin position="45"/>
        <end position="55"/>
    </location>
</feature>
<evidence type="ECO:0000256" key="1">
    <source>
        <dbReference type="SAM" id="MobiDB-lite"/>
    </source>
</evidence>
<dbReference type="GO" id="GO:0003924">
    <property type="term" value="F:GTPase activity"/>
    <property type="evidence" value="ECO:0007669"/>
    <property type="project" value="InterPro"/>
</dbReference>
<dbReference type="OrthoDB" id="9989112at2759"/>
<protein>
    <submittedName>
        <fullName evidence="2">Uncharacterized protein</fullName>
    </submittedName>
</protein>
<feature type="region of interest" description="Disordered" evidence="1">
    <location>
        <begin position="1"/>
        <end position="76"/>
    </location>
</feature>
<reference evidence="2 3" key="2">
    <citation type="journal article" date="2019" name="G3 (Bethesda)">
        <title>Hybrid Assembly of the Genome of the Entomopathogenic Nematode Steinernema carpocapsae Identifies the X-Chromosome.</title>
        <authorList>
            <person name="Serra L."/>
            <person name="Macchietto M."/>
            <person name="Macias-Munoz A."/>
            <person name="McGill C.J."/>
            <person name="Rodriguez I.M."/>
            <person name="Rodriguez B."/>
            <person name="Murad R."/>
            <person name="Mortazavi A."/>
        </authorList>
    </citation>
    <scope>NUCLEOTIDE SEQUENCE [LARGE SCALE GENOMIC DNA]</scope>
    <source>
        <strain evidence="2 3">ALL</strain>
    </source>
</reference>
<dbReference type="Proteomes" id="UP000298663">
    <property type="component" value="Unassembled WGS sequence"/>
</dbReference>
<comment type="caution">
    <text evidence="2">The sequence shown here is derived from an EMBL/GenBank/DDBJ whole genome shotgun (WGS) entry which is preliminary data.</text>
</comment>
<accession>A0A4U5LX24</accession>
<gene>
    <name evidence="2" type="ORF">L596_027969</name>
</gene>
<organism evidence="2 3">
    <name type="scientific">Steinernema carpocapsae</name>
    <name type="common">Entomopathogenic nematode</name>
    <dbReference type="NCBI Taxonomy" id="34508"/>
    <lineage>
        <taxon>Eukaryota</taxon>
        <taxon>Metazoa</taxon>
        <taxon>Ecdysozoa</taxon>
        <taxon>Nematoda</taxon>
        <taxon>Chromadorea</taxon>
        <taxon>Rhabditida</taxon>
        <taxon>Tylenchina</taxon>
        <taxon>Panagrolaimomorpha</taxon>
        <taxon>Strongyloidoidea</taxon>
        <taxon>Steinernematidae</taxon>
        <taxon>Steinernema</taxon>
    </lineage>
</organism>
<dbReference type="STRING" id="34508.A0A4U5LX24"/>
<dbReference type="InterPro" id="IPR001806">
    <property type="entry name" value="Small_GTPase"/>
</dbReference>
<dbReference type="InterPro" id="IPR027417">
    <property type="entry name" value="P-loop_NTPase"/>
</dbReference>
<dbReference type="AlphaFoldDB" id="A0A4U5LX24"/>